<organism evidence="3 4">
    <name type="scientific">Kitasatospora cystarginea</name>
    <dbReference type="NCBI Taxonomy" id="58350"/>
    <lineage>
        <taxon>Bacteria</taxon>
        <taxon>Bacillati</taxon>
        <taxon>Actinomycetota</taxon>
        <taxon>Actinomycetes</taxon>
        <taxon>Kitasatosporales</taxon>
        <taxon>Streptomycetaceae</taxon>
        <taxon>Kitasatospora</taxon>
    </lineage>
</organism>
<dbReference type="InterPro" id="IPR001466">
    <property type="entry name" value="Beta-lactam-related"/>
</dbReference>
<dbReference type="EMBL" id="BAAATR010000099">
    <property type="protein sequence ID" value="GAA2282381.1"/>
    <property type="molecule type" value="Genomic_DNA"/>
</dbReference>
<evidence type="ECO:0000313" key="4">
    <source>
        <dbReference type="Proteomes" id="UP001500305"/>
    </source>
</evidence>
<dbReference type="PANTHER" id="PTHR46825:SF7">
    <property type="entry name" value="D-ALANYL-D-ALANINE CARBOXYPEPTIDASE"/>
    <property type="match status" value="1"/>
</dbReference>
<feature type="domain" description="Beta-lactamase-related" evidence="2">
    <location>
        <begin position="40"/>
        <end position="338"/>
    </location>
</feature>
<evidence type="ECO:0000313" key="3">
    <source>
        <dbReference type="EMBL" id="GAA2282381.1"/>
    </source>
</evidence>
<protein>
    <submittedName>
        <fullName evidence="3">Serine hydrolase domain-containing protein</fullName>
    </submittedName>
</protein>
<proteinExistence type="predicted"/>
<evidence type="ECO:0000256" key="1">
    <source>
        <dbReference type="SAM" id="MobiDB-lite"/>
    </source>
</evidence>
<comment type="caution">
    <text evidence="3">The sequence shown here is derived from an EMBL/GenBank/DDBJ whole genome shotgun (WGS) entry which is preliminary data.</text>
</comment>
<dbReference type="InterPro" id="IPR050491">
    <property type="entry name" value="AmpC-like"/>
</dbReference>
<keyword evidence="3" id="KW-0378">Hydrolase</keyword>
<sequence length="386" mass="41396">MDQCAAYTDGGQPHAAATGNEGARAAAVPASAADGHARIQRLLDQAVSPGGLPGILAEIRDGDRRWSGTAGTADTATGRKRSPQDRFRIGSISKSFVATVMLQLAAEGRLSLDDAVERWLPGIVRGNGHDGGTVAIKMLLNHTSGIFNYTDDQEALNRDEIHTPESIAQIAMSHPATFAPGSDWAYSNTNYVLAGMIIERASDRALADEITDRIADPLGLTGTYLPHGSDPTIREPHSRHYTKLFQTDSDAPVYEATELDPAMFWAAGGMISTAQDLNRFFSALLGGRVLPPNQQRDMFTTLPTRGWLPHTTYGLGISSVRLPGGETVWGMGGALLGSWSYSYGTRDGAHMLTANVNGDWVDKGWDDPIGIFTDLLRTKFSPLSGT</sequence>
<dbReference type="GO" id="GO:0016787">
    <property type="term" value="F:hydrolase activity"/>
    <property type="evidence" value="ECO:0007669"/>
    <property type="project" value="UniProtKB-KW"/>
</dbReference>
<dbReference type="PANTHER" id="PTHR46825">
    <property type="entry name" value="D-ALANYL-D-ALANINE-CARBOXYPEPTIDASE/ENDOPEPTIDASE AMPH"/>
    <property type="match status" value="1"/>
</dbReference>
<dbReference type="SUPFAM" id="SSF56601">
    <property type="entry name" value="beta-lactamase/transpeptidase-like"/>
    <property type="match status" value="1"/>
</dbReference>
<reference evidence="3 4" key="1">
    <citation type="journal article" date="2019" name="Int. J. Syst. Evol. Microbiol.">
        <title>The Global Catalogue of Microorganisms (GCM) 10K type strain sequencing project: providing services to taxonomists for standard genome sequencing and annotation.</title>
        <authorList>
            <consortium name="The Broad Institute Genomics Platform"/>
            <consortium name="The Broad Institute Genome Sequencing Center for Infectious Disease"/>
            <person name="Wu L."/>
            <person name="Ma J."/>
        </authorList>
    </citation>
    <scope>NUCLEOTIDE SEQUENCE [LARGE SCALE GENOMIC DNA]</scope>
    <source>
        <strain evidence="3 4">JCM 7356</strain>
    </source>
</reference>
<dbReference type="Gene3D" id="3.40.710.10">
    <property type="entry name" value="DD-peptidase/beta-lactamase superfamily"/>
    <property type="match status" value="1"/>
</dbReference>
<dbReference type="Pfam" id="PF00144">
    <property type="entry name" value="Beta-lactamase"/>
    <property type="match status" value="1"/>
</dbReference>
<feature type="region of interest" description="Disordered" evidence="1">
    <location>
        <begin position="1"/>
        <end position="22"/>
    </location>
</feature>
<evidence type="ECO:0000259" key="2">
    <source>
        <dbReference type="Pfam" id="PF00144"/>
    </source>
</evidence>
<name>A0ABN3F270_9ACTN</name>
<accession>A0ABN3F270</accession>
<keyword evidence="4" id="KW-1185">Reference proteome</keyword>
<dbReference type="InterPro" id="IPR012338">
    <property type="entry name" value="Beta-lactam/transpept-like"/>
</dbReference>
<dbReference type="RefSeq" id="WP_344641513.1">
    <property type="nucleotide sequence ID" value="NZ_BAAATR010000099.1"/>
</dbReference>
<dbReference type="Proteomes" id="UP001500305">
    <property type="component" value="Unassembled WGS sequence"/>
</dbReference>
<gene>
    <name evidence="3" type="ORF">GCM10010430_80290</name>
</gene>